<keyword evidence="11" id="KW-0456">Lyase</keyword>
<dbReference type="EC" id="4.2.1.93" evidence="11"/>
<dbReference type="PANTHER" id="PTHR11280:SF5">
    <property type="entry name" value="GLUCOSAMINE-6-PHOSPHATE ISOMERASE"/>
    <property type="match status" value="1"/>
</dbReference>
<dbReference type="InterPro" id="IPR000631">
    <property type="entry name" value="CARKD"/>
</dbReference>
<comment type="cofactor">
    <cofactor evidence="11">
        <name>Mg(2+)</name>
        <dbReference type="ChEBI" id="CHEBI:18420"/>
    </cofactor>
</comment>
<evidence type="ECO:0000256" key="2">
    <source>
        <dbReference type="ARBA" id="ARBA00004496"/>
    </source>
</evidence>
<dbReference type="CDD" id="cd01399">
    <property type="entry name" value="GlcN6P_deaminase"/>
    <property type="match status" value="1"/>
</dbReference>
<accession>A0AAF5DEJ3</accession>
<dbReference type="SUPFAM" id="SSF100950">
    <property type="entry name" value="NagB/RpiA/CoA transferase-like"/>
    <property type="match status" value="1"/>
</dbReference>
<dbReference type="GO" id="GO:0047453">
    <property type="term" value="F:ATP-dependent NAD(P)H-hydrate dehydratase activity"/>
    <property type="evidence" value="ECO:0007669"/>
    <property type="project" value="UniProtKB-UniRule"/>
</dbReference>
<evidence type="ECO:0000259" key="12">
    <source>
        <dbReference type="PROSITE" id="PS51383"/>
    </source>
</evidence>
<dbReference type="GO" id="GO:0006046">
    <property type="term" value="P:N-acetylglucosamine catabolic process"/>
    <property type="evidence" value="ECO:0007669"/>
    <property type="project" value="TreeGrafter"/>
</dbReference>
<comment type="similarity">
    <text evidence="11">Belongs to the NnrD/CARKD family.</text>
</comment>
<keyword evidence="6" id="KW-0963">Cytoplasm</keyword>
<dbReference type="HAMAP" id="MF_01965">
    <property type="entry name" value="NADHX_dehydratase"/>
    <property type="match status" value="1"/>
</dbReference>
<feature type="binding site" evidence="11">
    <location>
        <begin position="157"/>
        <end position="163"/>
    </location>
    <ligand>
        <name>(6S)-NADPHX</name>
        <dbReference type="ChEBI" id="CHEBI:64076"/>
    </ligand>
</feature>
<comment type="subcellular location">
    <subcellularLocation>
        <location evidence="2">Cytoplasm</location>
    </subcellularLocation>
</comment>
<dbReference type="GO" id="GO:0042802">
    <property type="term" value="F:identical protein binding"/>
    <property type="evidence" value="ECO:0007669"/>
    <property type="project" value="TreeGrafter"/>
</dbReference>
<dbReference type="GO" id="GO:0006043">
    <property type="term" value="P:glucosamine catabolic process"/>
    <property type="evidence" value="ECO:0007669"/>
    <property type="project" value="TreeGrafter"/>
</dbReference>
<keyword evidence="11" id="KW-0547">Nucleotide-binding</keyword>
<evidence type="ECO:0000313" key="14">
    <source>
        <dbReference type="WBParaSite" id="TCONS_00010920.p1"/>
    </source>
</evidence>
<dbReference type="FunFam" id="3.40.50.1360:FF:000004">
    <property type="entry name" value="Glucosamine-6-phosphate isomerase"/>
    <property type="match status" value="1"/>
</dbReference>
<evidence type="ECO:0000256" key="9">
    <source>
        <dbReference type="ARBA" id="ARBA00047472"/>
    </source>
</evidence>
<evidence type="ECO:0000256" key="6">
    <source>
        <dbReference type="ARBA" id="ARBA00022490"/>
    </source>
</evidence>
<keyword evidence="11" id="KW-0520">NAD</keyword>
<dbReference type="PROSITE" id="PS01161">
    <property type="entry name" value="GLC_GALNAC_ISOMERASE"/>
    <property type="match status" value="1"/>
</dbReference>
<feature type="binding site" evidence="11">
    <location>
        <begin position="198"/>
        <end position="202"/>
    </location>
    <ligand>
        <name>ATP</name>
        <dbReference type="ChEBI" id="CHEBI:30616"/>
    </ligand>
</feature>
<feature type="binding site" evidence="11">
    <location>
        <position position="102"/>
    </location>
    <ligand>
        <name>(6S)-NADPHX</name>
        <dbReference type="ChEBI" id="CHEBI:64076"/>
    </ligand>
</feature>
<dbReference type="InterPro" id="IPR018321">
    <property type="entry name" value="Glucosamine6P_isomerase_CS"/>
</dbReference>
<sequence length="547" mass="60846">MPITKILPRVKVLLPVLSPCYRKGDCGKIAIIGGSEEYTGAPYFSAITLLKVGCDLSFVICPKEAAPIIKSYSPELIVYPALNEKNFSKICNRINSLVIGPGLGREIINESFITYVIASSKEKDNIISVVIDADGLNFCIKYPDIIKNHSKVILTPNAFEFERLYNTIFPDNHLVDESDLKNAVKKLAKELGVIVMRKGVIDIISDGNLLQTGEMGGSPRRCGGQGDILSGAIAAFTYFLKKSQSTCDNISFCNDNRTLIDGVCAASDLIRYTAQKTFNDKGRIILNDYEEVSEFAAKYIVKRINSFNPSPDNYFVLGLPTGGTPLGTYKKLIQYYKENKVSFKYVKTFNMDEYVGIERDHPQSYHSFMYDNLFRHIDINPLNVHILNGNAPDLIKECNEFEKKITEAGGIELFMGGIGPDGHVAFNEPGSSLTSKTRIKTLAQETIQANARFFDGDIKKVPTKALTVGVQTVMNAREVMILITGQSKAFALHKAIEEGISHMWTASIFQLHSNTMFIADDEATMELKVKTVKYFKGLMTEHLKLIQ</sequence>
<evidence type="ECO:0000256" key="3">
    <source>
        <dbReference type="ARBA" id="ARBA00004775"/>
    </source>
</evidence>
<dbReference type="GO" id="GO:0005737">
    <property type="term" value="C:cytoplasm"/>
    <property type="evidence" value="ECO:0007669"/>
    <property type="project" value="UniProtKB-SubCell"/>
</dbReference>
<protein>
    <recommendedName>
        <fullName evidence="11">ATP-dependent (S)-NAD(P)H-hydrate dehydratase</fullName>
        <ecNumber evidence="11">4.2.1.93</ecNumber>
    </recommendedName>
    <alternativeName>
        <fullName evidence="11">ATP-dependent NAD(P)HX dehydratase</fullName>
    </alternativeName>
</protein>
<keyword evidence="11" id="KW-0597">Phosphoprotein</keyword>
<dbReference type="CDD" id="cd01171">
    <property type="entry name" value="YXKO-related"/>
    <property type="match status" value="1"/>
</dbReference>
<dbReference type="InterPro" id="IPR006148">
    <property type="entry name" value="Glc/Gal-6P_isomerase"/>
</dbReference>
<dbReference type="InterPro" id="IPR037171">
    <property type="entry name" value="NagB/RpiA_transferase-like"/>
</dbReference>
<evidence type="ECO:0000256" key="7">
    <source>
        <dbReference type="ARBA" id="ARBA00022801"/>
    </source>
</evidence>
<proteinExistence type="inferred from homology"/>
<feature type="domain" description="YjeF C-terminal" evidence="12">
    <location>
        <begin position="6"/>
        <end position="266"/>
    </location>
</feature>
<comment type="function">
    <text evidence="11">Catalyzes the dehydration of the S-form of NAD(P)HX at the expense of ATP, which is converted to ADP. Together with NAD(P)HX epimerase, which catalyzes the epimerization of the S- and R-forms, the enzyme allows the repair of both epimers of NAD(P)HX, a damaged form of NAD(P)H that is a result of enzymatic or heat-dependent hydration.</text>
</comment>
<evidence type="ECO:0000256" key="5">
    <source>
        <dbReference type="ARBA" id="ARBA00011643"/>
    </source>
</evidence>
<keyword evidence="8" id="KW-0119">Carbohydrate metabolism</keyword>
<dbReference type="GO" id="GO:0004342">
    <property type="term" value="F:glucosamine-6-phosphate deaminase activity"/>
    <property type="evidence" value="ECO:0007669"/>
    <property type="project" value="UniProtKB-EC"/>
</dbReference>
<dbReference type="InterPro" id="IPR029056">
    <property type="entry name" value="Ribokinase-like"/>
</dbReference>
<dbReference type="HAMAP" id="MF_01241">
    <property type="entry name" value="GlcN6P_deamin"/>
    <property type="match status" value="1"/>
</dbReference>
<organism evidence="13 14">
    <name type="scientific">Strongyloides stercoralis</name>
    <name type="common">Threadworm</name>
    <dbReference type="NCBI Taxonomy" id="6248"/>
    <lineage>
        <taxon>Eukaryota</taxon>
        <taxon>Metazoa</taxon>
        <taxon>Ecdysozoa</taxon>
        <taxon>Nematoda</taxon>
        <taxon>Chromadorea</taxon>
        <taxon>Rhabditida</taxon>
        <taxon>Tylenchina</taxon>
        <taxon>Panagrolaimomorpha</taxon>
        <taxon>Strongyloidoidea</taxon>
        <taxon>Strongyloididae</taxon>
        <taxon>Strongyloides</taxon>
    </lineage>
</organism>
<dbReference type="PROSITE" id="PS51383">
    <property type="entry name" value="YJEF_C_3"/>
    <property type="match status" value="1"/>
</dbReference>
<evidence type="ECO:0000313" key="13">
    <source>
        <dbReference type="Proteomes" id="UP000035681"/>
    </source>
</evidence>
<evidence type="ECO:0000256" key="8">
    <source>
        <dbReference type="ARBA" id="ARBA00023277"/>
    </source>
</evidence>
<dbReference type="GO" id="GO:0019262">
    <property type="term" value="P:N-acetylneuraminate catabolic process"/>
    <property type="evidence" value="ECO:0007669"/>
    <property type="project" value="TreeGrafter"/>
</dbReference>
<evidence type="ECO:0000256" key="11">
    <source>
        <dbReference type="HAMAP-Rule" id="MF_03157"/>
    </source>
</evidence>
<comment type="function">
    <text evidence="10">Catalyzes the reversible conversion of alpha-D-glucosamine 6-phosphate (GlcN-6P) into beta-D-fructose 6-phosphate (Fru-6P) and ammonium ion, a regulatory reaction step in de novo uridine diphosphate-N-acetyl-alpha-D-glucosamine (UDP-GlcNAc) biosynthesis via hexosamine pathway.</text>
</comment>
<dbReference type="NCBIfam" id="TIGR00196">
    <property type="entry name" value="yjeF_cterm"/>
    <property type="match status" value="1"/>
</dbReference>
<dbReference type="GO" id="GO:0005524">
    <property type="term" value="F:ATP binding"/>
    <property type="evidence" value="ECO:0007669"/>
    <property type="project" value="UniProtKB-KW"/>
</dbReference>
<comment type="pathway">
    <text evidence="3">Nucleotide-sugar biosynthesis; UDP-N-acetyl-alpha-D-glucosamine biosynthesis; alpha-D-glucosamine 6-phosphate from D-fructose 6-phosphate: step 1/1.</text>
</comment>
<comment type="similarity">
    <text evidence="4">Belongs to the glucosamine/galactosamine-6-phosphate isomerase family.</text>
</comment>
<dbReference type="InterPro" id="IPR004547">
    <property type="entry name" value="Glucosamine6P_isomerase"/>
</dbReference>
<dbReference type="Gene3D" id="3.40.50.1360">
    <property type="match status" value="1"/>
</dbReference>
<dbReference type="NCBIfam" id="TIGR00502">
    <property type="entry name" value="nagB"/>
    <property type="match status" value="1"/>
</dbReference>
<dbReference type="GO" id="GO:0005975">
    <property type="term" value="P:carbohydrate metabolic process"/>
    <property type="evidence" value="ECO:0007669"/>
    <property type="project" value="InterPro"/>
</dbReference>
<feature type="binding site" evidence="11">
    <location>
        <begin position="217"/>
        <end position="226"/>
    </location>
    <ligand>
        <name>ATP</name>
        <dbReference type="ChEBI" id="CHEBI:30616"/>
    </ligand>
</feature>
<dbReference type="Gene3D" id="3.40.1190.20">
    <property type="match status" value="1"/>
</dbReference>
<dbReference type="AlphaFoldDB" id="A0AAF5DEJ3"/>
<evidence type="ECO:0000256" key="4">
    <source>
        <dbReference type="ARBA" id="ARBA00005526"/>
    </source>
</evidence>
<dbReference type="Pfam" id="PF01256">
    <property type="entry name" value="Carb_kinase"/>
    <property type="match status" value="1"/>
</dbReference>
<keyword evidence="11" id="KW-0067">ATP-binding</keyword>
<dbReference type="Pfam" id="PF01182">
    <property type="entry name" value="Glucosamine_iso"/>
    <property type="match status" value="1"/>
</dbReference>
<keyword evidence="13" id="KW-1185">Reference proteome</keyword>
<comment type="catalytic activity">
    <reaction evidence="11">
        <text>(6S)-NADHX + ATP = ADP + phosphate + NADH + H(+)</text>
        <dbReference type="Rhea" id="RHEA:19017"/>
        <dbReference type="ChEBI" id="CHEBI:15378"/>
        <dbReference type="ChEBI" id="CHEBI:30616"/>
        <dbReference type="ChEBI" id="CHEBI:43474"/>
        <dbReference type="ChEBI" id="CHEBI:57945"/>
        <dbReference type="ChEBI" id="CHEBI:64074"/>
        <dbReference type="ChEBI" id="CHEBI:456216"/>
        <dbReference type="EC" id="4.2.1.93"/>
    </reaction>
</comment>
<feature type="binding site" evidence="11">
    <location>
        <position position="227"/>
    </location>
    <ligand>
        <name>(6S)-NADPHX</name>
        <dbReference type="ChEBI" id="CHEBI:64076"/>
    </ligand>
</feature>
<dbReference type="Proteomes" id="UP000035681">
    <property type="component" value="Unplaced"/>
</dbReference>
<dbReference type="PANTHER" id="PTHR11280">
    <property type="entry name" value="GLUCOSAMINE-6-PHOSPHATE ISOMERASE"/>
    <property type="match status" value="1"/>
</dbReference>
<reference evidence="14" key="1">
    <citation type="submission" date="2024-02" db="UniProtKB">
        <authorList>
            <consortium name="WormBaseParasite"/>
        </authorList>
    </citation>
    <scope>IDENTIFICATION</scope>
</reference>
<comment type="catalytic activity">
    <reaction evidence="1">
        <text>alpha-D-glucosamine 6-phosphate + H2O = beta-D-fructose 6-phosphate + NH4(+)</text>
        <dbReference type="Rhea" id="RHEA:12172"/>
        <dbReference type="ChEBI" id="CHEBI:15377"/>
        <dbReference type="ChEBI" id="CHEBI:28938"/>
        <dbReference type="ChEBI" id="CHEBI:57634"/>
        <dbReference type="ChEBI" id="CHEBI:75989"/>
        <dbReference type="EC" id="3.5.99.6"/>
    </reaction>
</comment>
<dbReference type="GO" id="GO:0046496">
    <property type="term" value="P:nicotinamide nucleotide metabolic process"/>
    <property type="evidence" value="ECO:0007669"/>
    <property type="project" value="UniProtKB-UniRule"/>
</dbReference>
<dbReference type="SUPFAM" id="SSF53613">
    <property type="entry name" value="Ribokinase-like"/>
    <property type="match status" value="1"/>
</dbReference>
<comment type="catalytic activity">
    <reaction evidence="9 11">
        <text>(6S)-NADPHX + ATP = ADP + phosphate + NADPH + H(+)</text>
        <dbReference type="Rhea" id="RHEA:32231"/>
        <dbReference type="ChEBI" id="CHEBI:15378"/>
        <dbReference type="ChEBI" id="CHEBI:30616"/>
        <dbReference type="ChEBI" id="CHEBI:43474"/>
        <dbReference type="ChEBI" id="CHEBI:57783"/>
        <dbReference type="ChEBI" id="CHEBI:64076"/>
        <dbReference type="ChEBI" id="CHEBI:456216"/>
        <dbReference type="EC" id="4.2.1.93"/>
    </reaction>
</comment>
<evidence type="ECO:0000256" key="1">
    <source>
        <dbReference type="ARBA" id="ARBA00000644"/>
    </source>
</evidence>
<dbReference type="WBParaSite" id="TCONS_00010920.p1">
    <property type="protein sequence ID" value="TCONS_00010920.p1"/>
    <property type="gene ID" value="XLOC_004742"/>
</dbReference>
<evidence type="ECO:0000256" key="10">
    <source>
        <dbReference type="ARBA" id="ARBA00049961"/>
    </source>
</evidence>
<name>A0AAF5DEJ3_STRER</name>
<keyword evidence="7" id="KW-0378">Hydrolase</keyword>
<comment type="subunit">
    <text evidence="5">Homohexamer.</text>
</comment>